<dbReference type="InterPro" id="IPR017452">
    <property type="entry name" value="GPCR_Rhodpsn_7TM"/>
</dbReference>
<protein>
    <submittedName>
        <fullName evidence="8">Uncharacterized protein LOC101863248</fullName>
    </submittedName>
</protein>
<feature type="transmembrane region" description="Helical" evidence="5">
    <location>
        <begin position="110"/>
        <end position="128"/>
    </location>
</feature>
<reference evidence="8" key="1">
    <citation type="submission" date="2025-08" db="UniProtKB">
        <authorList>
            <consortium name="RefSeq"/>
        </authorList>
    </citation>
    <scope>IDENTIFICATION</scope>
</reference>
<dbReference type="Pfam" id="PF10324">
    <property type="entry name" value="7TM_GPCR_Srw"/>
    <property type="match status" value="1"/>
</dbReference>
<feature type="transmembrane region" description="Helical" evidence="5">
    <location>
        <begin position="149"/>
        <end position="169"/>
    </location>
</feature>
<dbReference type="Proteomes" id="UP000694888">
    <property type="component" value="Unplaced"/>
</dbReference>
<evidence type="ECO:0000256" key="2">
    <source>
        <dbReference type="ARBA" id="ARBA00022692"/>
    </source>
</evidence>
<evidence type="ECO:0000256" key="5">
    <source>
        <dbReference type="SAM" id="Phobius"/>
    </source>
</evidence>
<name>A0ABM0JHS5_APLCA</name>
<sequence length="341" mass="38754">MNASICEPESAHNTILSDVELPQILQDIIIVCITSPLSLAGCIINVINIIIFLKMDRGQTINISLLALSISDATALLGTFWATICLNPWMKNSKHVPFLPREIHLATGSWMHNTFVRISACITFLISAERCICILWPMRIKALVTTRKIKGIIITTFLWGVASQCPYFYTTRFVWKYSEERNASLLGLTYIRNRDDIELPMYVLTNIVIQWIIFFGDVIFTAVLIFKLKQQSKWRILMGQTAAFEATQKRDARVTGLVSAISAIFIVCYFPNTVNFACLVTVPGYNLFERYEHILVLVSTLTFSLEAFNSSINIFVYYKFSSQYRAEFQHLFRSSTSTGSA</sequence>
<comment type="subcellular location">
    <subcellularLocation>
        <location evidence="1">Membrane</location>
    </subcellularLocation>
</comment>
<evidence type="ECO:0000313" key="7">
    <source>
        <dbReference type="Proteomes" id="UP000694888"/>
    </source>
</evidence>
<proteinExistence type="predicted"/>
<dbReference type="GeneID" id="101863248"/>
<evidence type="ECO:0000259" key="6">
    <source>
        <dbReference type="PROSITE" id="PS50262"/>
    </source>
</evidence>
<keyword evidence="2 5" id="KW-0812">Transmembrane</keyword>
<dbReference type="InterPro" id="IPR019427">
    <property type="entry name" value="7TM_GPCR_serpentine_rcpt_Srw"/>
</dbReference>
<dbReference type="RefSeq" id="XP_005093952.1">
    <property type="nucleotide sequence ID" value="XM_005093895.1"/>
</dbReference>
<keyword evidence="7" id="KW-1185">Reference proteome</keyword>
<feature type="domain" description="G-protein coupled receptors family 1 profile" evidence="6">
    <location>
        <begin position="44"/>
        <end position="317"/>
    </location>
</feature>
<keyword evidence="4 5" id="KW-0472">Membrane</keyword>
<evidence type="ECO:0000313" key="8">
    <source>
        <dbReference type="RefSeq" id="XP_005093952.1"/>
    </source>
</evidence>
<dbReference type="PANTHER" id="PTHR46641:SF2">
    <property type="entry name" value="FMRFAMIDE RECEPTOR"/>
    <property type="match status" value="1"/>
</dbReference>
<organism evidence="7 8">
    <name type="scientific">Aplysia californica</name>
    <name type="common">California sea hare</name>
    <dbReference type="NCBI Taxonomy" id="6500"/>
    <lineage>
        <taxon>Eukaryota</taxon>
        <taxon>Metazoa</taxon>
        <taxon>Spiralia</taxon>
        <taxon>Lophotrochozoa</taxon>
        <taxon>Mollusca</taxon>
        <taxon>Gastropoda</taxon>
        <taxon>Heterobranchia</taxon>
        <taxon>Euthyneura</taxon>
        <taxon>Tectipleura</taxon>
        <taxon>Aplysiida</taxon>
        <taxon>Aplysioidea</taxon>
        <taxon>Aplysiidae</taxon>
        <taxon>Aplysia</taxon>
    </lineage>
</organism>
<feature type="transmembrane region" description="Helical" evidence="5">
    <location>
        <begin position="294"/>
        <end position="318"/>
    </location>
</feature>
<dbReference type="PANTHER" id="PTHR46641">
    <property type="entry name" value="FMRFAMIDE RECEPTOR-RELATED"/>
    <property type="match status" value="1"/>
</dbReference>
<accession>A0ABM0JHS5</accession>
<keyword evidence="3 5" id="KW-1133">Transmembrane helix</keyword>
<dbReference type="Gene3D" id="1.20.1070.10">
    <property type="entry name" value="Rhodopsin 7-helix transmembrane proteins"/>
    <property type="match status" value="1"/>
</dbReference>
<dbReference type="InterPro" id="IPR052954">
    <property type="entry name" value="GPCR-Ligand_Int"/>
</dbReference>
<feature type="transmembrane region" description="Helical" evidence="5">
    <location>
        <begin position="208"/>
        <end position="228"/>
    </location>
</feature>
<evidence type="ECO:0000256" key="4">
    <source>
        <dbReference type="ARBA" id="ARBA00023136"/>
    </source>
</evidence>
<evidence type="ECO:0000256" key="3">
    <source>
        <dbReference type="ARBA" id="ARBA00022989"/>
    </source>
</evidence>
<evidence type="ECO:0000256" key="1">
    <source>
        <dbReference type="ARBA" id="ARBA00004370"/>
    </source>
</evidence>
<gene>
    <name evidence="8" type="primary">LOC101863248</name>
</gene>
<feature type="transmembrane region" description="Helical" evidence="5">
    <location>
        <begin position="257"/>
        <end position="282"/>
    </location>
</feature>
<dbReference type="SUPFAM" id="SSF81321">
    <property type="entry name" value="Family A G protein-coupled receptor-like"/>
    <property type="match status" value="1"/>
</dbReference>
<feature type="transmembrane region" description="Helical" evidence="5">
    <location>
        <begin position="28"/>
        <end position="53"/>
    </location>
</feature>
<feature type="transmembrane region" description="Helical" evidence="5">
    <location>
        <begin position="65"/>
        <end position="90"/>
    </location>
</feature>
<dbReference type="PROSITE" id="PS50262">
    <property type="entry name" value="G_PROTEIN_RECEP_F1_2"/>
    <property type="match status" value="1"/>
</dbReference>